<evidence type="ECO:0000313" key="2">
    <source>
        <dbReference type="Proteomes" id="UP000004703"/>
    </source>
</evidence>
<evidence type="ECO:0000313" key="1">
    <source>
        <dbReference type="EMBL" id="EEE43623.2"/>
    </source>
</evidence>
<accession>A0A5E8GVP1</accession>
<dbReference type="AlphaFoldDB" id="A0A5E8GVP1"/>
<organism evidence="1 2">
    <name type="scientific">Roseibium alexandrii (strain DSM 17067 / NCIMB 14079 / DFL-11)</name>
    <name type="common">Labrenzia alexandrii</name>
    <dbReference type="NCBI Taxonomy" id="244592"/>
    <lineage>
        <taxon>Bacteria</taxon>
        <taxon>Pseudomonadati</taxon>
        <taxon>Pseudomonadota</taxon>
        <taxon>Alphaproteobacteria</taxon>
        <taxon>Hyphomicrobiales</taxon>
        <taxon>Stappiaceae</taxon>
        <taxon>Roseibium</taxon>
    </lineage>
</organism>
<dbReference type="RefSeq" id="WP_040451398.1">
    <property type="nucleotide sequence ID" value="NZ_CM011002.1"/>
</dbReference>
<protein>
    <submittedName>
        <fullName evidence="1">Uncharacterized protein</fullName>
    </submittedName>
</protein>
<reference evidence="1 2" key="2">
    <citation type="submission" date="2013-04" db="EMBL/GenBank/DDBJ databases">
        <authorList>
            <person name="Fiebig A."/>
            <person name="Pradella S."/>
            <person name="Wagner-Doebler I."/>
        </authorList>
    </citation>
    <scope>NUCLEOTIDE SEQUENCE [LARGE SCALE GENOMIC DNA]</scope>
    <source>
        <strain evidence="2">DSM 17067 / NCIMB 14079 / DFL-11</strain>
    </source>
</reference>
<sequence>MNGELLHVWPQTWVEIWSKLKKARNAPKDLYIELIRQLVPAPIEPEVPAAPPAAAFNENGELIDPEYLRIRDAYHQSHAEFDQRRMSRENALSGDDTQAYFKNALTSVTTEEDAVAFLEKAYGTLETFDEEAELKAKFRELVLDFLSKFSLRYELRDEFSLNPTIAGVFVKMLAEVKRLTAGDDHINELLAEFDDAFADLKIARTPARMKTCLQKQYNLLEAIGATYPGVEAETLGAMCDQLDWPHATIKEVGKKLYGFGSNYPGLRHGGRRRAALRPLDMKDFVSISLMLAAFTPYVIAELEPDRCYTG</sequence>
<dbReference type="EMBL" id="ACCU02000004">
    <property type="protein sequence ID" value="EEE43623.2"/>
    <property type="molecule type" value="Genomic_DNA"/>
</dbReference>
<name>A0A5E8GVP1_ROSAD</name>
<proteinExistence type="predicted"/>
<dbReference type="Proteomes" id="UP000004703">
    <property type="component" value="Chromosome"/>
</dbReference>
<reference evidence="1 2" key="1">
    <citation type="submission" date="2008-01" db="EMBL/GenBank/DDBJ databases">
        <authorList>
            <person name="Wagner-Dobler I."/>
            <person name="Ferriera S."/>
            <person name="Johnson J."/>
            <person name="Kravitz S."/>
            <person name="Beeson K."/>
            <person name="Sutton G."/>
            <person name="Rogers Y.-H."/>
            <person name="Friedman R."/>
            <person name="Frazier M."/>
            <person name="Venter J.C."/>
        </authorList>
    </citation>
    <scope>NUCLEOTIDE SEQUENCE [LARGE SCALE GENOMIC DNA]</scope>
    <source>
        <strain evidence="2">DSM 17067 / NCIMB 14079 / DFL-11</strain>
    </source>
</reference>
<comment type="caution">
    <text evidence="1">The sequence shown here is derived from an EMBL/GenBank/DDBJ whole genome shotgun (WGS) entry which is preliminary data.</text>
</comment>
<gene>
    <name evidence="1" type="ORF">SADFL11_909</name>
</gene>